<keyword evidence="2" id="KW-1185">Reference proteome</keyword>
<evidence type="ECO:0000313" key="2">
    <source>
        <dbReference type="Proteomes" id="UP000595053"/>
    </source>
</evidence>
<dbReference type="RefSeq" id="WP_197551057.1">
    <property type="nucleotide sequence ID" value="NZ_CP063213.1"/>
</dbReference>
<reference evidence="1 2" key="1">
    <citation type="submission" date="2020-10" db="EMBL/GenBank/DDBJ databases">
        <title>Trueperella pecoris sp. nov. isolated from bovine and porcine specimens.</title>
        <authorList>
            <person name="Schoenecker L."/>
            <person name="Schnydrig P."/>
            <person name="Brodard I."/>
            <person name="Thomann A."/>
            <person name="Hemphill A."/>
            <person name="Rodriguez-Campos S."/>
            <person name="Perreten V."/>
            <person name="Jores J."/>
            <person name="Kittl S."/>
        </authorList>
    </citation>
    <scope>NUCLEOTIDE SEQUENCE [LARGE SCALE GENOMIC DNA]</scope>
    <source>
        <strain evidence="1 2">15A0121</strain>
    </source>
</reference>
<evidence type="ECO:0000313" key="1">
    <source>
        <dbReference type="EMBL" id="QOR45491.1"/>
    </source>
</evidence>
<name>A0A7M1QUL6_9ACTO</name>
<dbReference type="EMBL" id="CP063213">
    <property type="protein sequence ID" value="QOR45491.1"/>
    <property type="molecule type" value="Genomic_DNA"/>
</dbReference>
<accession>A0A7M1QUL6</accession>
<evidence type="ECO:0008006" key="3">
    <source>
        <dbReference type="Google" id="ProtNLM"/>
    </source>
</evidence>
<gene>
    <name evidence="1" type="ORF">INS88_09575</name>
</gene>
<sequence>MWNGVISRAELEMNGFGRRQISDLMANGDLQRISKGWYAWRNADPEVVLAAAANARLGCLSACRYHGLWVPEEKPSAVHVLASASESAARIKDRIRWASRGTVTPIVHRACGDKQILVEGLAEALEHVARFHNSELALIALESALNLERVSTHWIEWMVSQLPVHRARQLTDIQPLSQSGSETRVAHFLRNRGLPVIQQFSPLPGMRVDMCVGSSWILECDSHAHHASIDAFESDRTRDLALKEAGFDVTRLSYWQIWHDWDNTKKALVKMANRRRYMRRRPR</sequence>
<protein>
    <recommendedName>
        <fullName evidence="3">DUF559 domain-containing protein</fullName>
    </recommendedName>
</protein>
<organism evidence="1 2">
    <name type="scientific">Trueperella pecoris</name>
    <dbReference type="NCBI Taxonomy" id="2733571"/>
    <lineage>
        <taxon>Bacteria</taxon>
        <taxon>Bacillati</taxon>
        <taxon>Actinomycetota</taxon>
        <taxon>Actinomycetes</taxon>
        <taxon>Actinomycetales</taxon>
        <taxon>Actinomycetaceae</taxon>
        <taxon>Trueperella</taxon>
    </lineage>
</organism>
<dbReference type="Gene3D" id="3.40.960.10">
    <property type="entry name" value="VSR Endonuclease"/>
    <property type="match status" value="1"/>
</dbReference>
<dbReference type="AlphaFoldDB" id="A0A7M1QUL6"/>
<dbReference type="Proteomes" id="UP000595053">
    <property type="component" value="Chromosome"/>
</dbReference>
<proteinExistence type="predicted"/>